<gene>
    <name evidence="2" type="ORF">RQL38_02135</name>
</gene>
<feature type="domain" description="Zinc finger CHCC-type" evidence="1">
    <location>
        <begin position="45"/>
        <end position="67"/>
    </location>
</feature>
<dbReference type="RefSeq" id="WP_338521423.1">
    <property type="nucleotide sequence ID" value="NZ_CP135136.1"/>
</dbReference>
<dbReference type="EMBL" id="CP135136">
    <property type="protein sequence ID" value="WWR11937.1"/>
    <property type="molecule type" value="Genomic_DNA"/>
</dbReference>
<evidence type="ECO:0000313" key="3">
    <source>
        <dbReference type="Proteomes" id="UP001360424"/>
    </source>
</evidence>
<keyword evidence="3" id="KW-1185">Reference proteome</keyword>
<name>A0ABZ2GXU2_9GAMM</name>
<keyword evidence="2" id="KW-0479">Metal-binding</keyword>
<dbReference type="Gene3D" id="2.60.260.40">
    <property type="entry name" value="q5lls5 like domains"/>
    <property type="match status" value="1"/>
</dbReference>
<dbReference type="InterPro" id="IPR019401">
    <property type="entry name" value="Znf_CHCC"/>
</dbReference>
<keyword evidence="2" id="KW-0862">Zinc</keyword>
<proteinExistence type="predicted"/>
<dbReference type="GO" id="GO:0008270">
    <property type="term" value="F:zinc ion binding"/>
    <property type="evidence" value="ECO:0007669"/>
    <property type="project" value="UniProtKB-KW"/>
</dbReference>
<sequence length="70" mass="8364">MYKNNNFLLSRGKRLFKNKKEFLISKIDLPLSCPNNRIPNQYGFHPKVYLSIKKMSTVICPYCRTKFTYI</sequence>
<dbReference type="Proteomes" id="UP001360424">
    <property type="component" value="Chromosome"/>
</dbReference>
<reference evidence="2" key="1">
    <citation type="submission" date="2023-09" db="EMBL/GenBank/DDBJ databases">
        <title>Genomes of two closely related lineages of the louse Polyplax serrata with different host specificities.</title>
        <authorList>
            <person name="Martinu J."/>
            <person name="Tarabai H."/>
            <person name="Stefka J."/>
            <person name="Hypsa V."/>
        </authorList>
    </citation>
    <scope>NUCLEOTIDE SEQUENCE [LARGE SCALE GENOMIC DNA]</scope>
    <source>
        <strain evidence="2">HR10_N</strain>
    </source>
</reference>
<evidence type="ECO:0000313" key="2">
    <source>
        <dbReference type="EMBL" id="WWR11937.1"/>
    </source>
</evidence>
<keyword evidence="2" id="KW-0863">Zinc-finger</keyword>
<organism evidence="2 3">
    <name type="scientific">Candidatus Legionella polyplacis</name>
    <dbReference type="NCBI Taxonomy" id="2005262"/>
    <lineage>
        <taxon>Bacteria</taxon>
        <taxon>Pseudomonadati</taxon>
        <taxon>Pseudomonadota</taxon>
        <taxon>Gammaproteobacteria</taxon>
        <taxon>Legionellales</taxon>
        <taxon>Legionellaceae</taxon>
        <taxon>Legionella</taxon>
    </lineage>
</organism>
<accession>A0ABZ2GXU2</accession>
<dbReference type="Pfam" id="PF10276">
    <property type="entry name" value="zf-CHCC"/>
    <property type="match status" value="1"/>
</dbReference>
<evidence type="ECO:0000259" key="1">
    <source>
        <dbReference type="Pfam" id="PF10276"/>
    </source>
</evidence>
<protein>
    <submittedName>
        <fullName evidence="2">Zinc-finger domain-containing protein</fullName>
    </submittedName>
</protein>